<sequence length="266" mass="28350">MKIKKLAAGMRKKLAVLTIASVMFVFGAAGNASAYFEDLNLIRSIYTTTGVVEIGSDLGLNASTLNSNNVFGSSVALSSFDGDLNSLVAGYWAHDMTNRDFYATGFANDTDGLTMLGRKQVSADATYNYVQTLYAGSGLATTIINPKETADSYFKVFDVNGNNISSMGSNLKNDSYEMTLSLAGLTTMGYVDQVLYFFNYDNISADKSGIEKGIIRTFLTSDGTTVDLNGPMIATVINPNAVPIPGSIMLLGSGLLGLFSIRRKAA</sequence>
<dbReference type="EMBL" id="FR695877">
    <property type="protein sequence ID" value="CBX31644.1"/>
    <property type="molecule type" value="Genomic_DNA"/>
</dbReference>
<evidence type="ECO:0000313" key="1">
    <source>
        <dbReference type="EMBL" id="CBX31644.1"/>
    </source>
</evidence>
<organism evidence="1">
    <name type="scientific">uncultured Desulfobacterium sp</name>
    <dbReference type="NCBI Taxonomy" id="201089"/>
    <lineage>
        <taxon>Bacteria</taxon>
        <taxon>Pseudomonadati</taxon>
        <taxon>Thermodesulfobacteriota</taxon>
        <taxon>Desulfobacteria</taxon>
        <taxon>Desulfobacterales</taxon>
        <taxon>Desulfobacteriaceae</taxon>
        <taxon>Desulfobacterium</taxon>
        <taxon>environmental samples</taxon>
    </lineage>
</organism>
<name>E1YK40_9BACT</name>
<evidence type="ECO:0008006" key="2">
    <source>
        <dbReference type="Google" id="ProtNLM"/>
    </source>
</evidence>
<protein>
    <recommendedName>
        <fullName evidence="2">PEP-CTERM protein-sorting domain-containing protein</fullName>
    </recommendedName>
</protein>
<accession>E1YK40</accession>
<dbReference type="AlphaFoldDB" id="E1YK40"/>
<gene>
    <name evidence="1" type="ORF">N47_E51560</name>
</gene>
<proteinExistence type="predicted"/>
<reference evidence="1" key="1">
    <citation type="journal article" date="2011" name="Environ. Microbiol.">
        <title>Genomic insights into the metabolic potential of the polycyclic aromatic hydrocarbon degrading sulfate-reducing Deltaproteobacterium N47.</title>
        <authorList>
            <person name="Bergmann F."/>
            <person name="Selesi D."/>
            <person name="Weinmaier T."/>
            <person name="Tischler P."/>
            <person name="Rattei T."/>
            <person name="Meckenstock R.U."/>
        </authorList>
    </citation>
    <scope>NUCLEOTIDE SEQUENCE</scope>
</reference>